<dbReference type="Pfam" id="PF13568">
    <property type="entry name" value="OMP_b-brl_2"/>
    <property type="match status" value="1"/>
</dbReference>
<evidence type="ECO:0000259" key="1">
    <source>
        <dbReference type="Pfam" id="PF13568"/>
    </source>
</evidence>
<proteinExistence type="predicted"/>
<sequence length="244" mass="28040">MKRVVVGILFTFVFCGVAWSQVRRPIVLNDPDYDVSKPLKFGFSIGINLMDFDVENRINQFNVDGSLYFAEVTHISPGLNVNAIGDLRLSESVHLRFLPGYSFGQRDVNFFKVDTASNLGIATTMQMESNFIDLPIGIKFLSERNSNVRPYLYLGTDFRIDLAAYKRLKVEKGVLLRLQKFDYYYEIGFGIDFFLQYFKFSTEIKWSAGMLNMLSNDYVDEGKAFHEAIGGLRSKFLIISFHFE</sequence>
<evidence type="ECO:0000313" key="2">
    <source>
        <dbReference type="EMBL" id="QKG79523.1"/>
    </source>
</evidence>
<dbReference type="RefSeq" id="WP_173073337.1">
    <property type="nucleotide sequence ID" value="NZ_CP041345.1"/>
</dbReference>
<protein>
    <submittedName>
        <fullName evidence="2">PorT family protein</fullName>
    </submittedName>
</protein>
<reference evidence="2 3" key="1">
    <citation type="submission" date="2019-07" db="EMBL/GenBank/DDBJ databases">
        <title>Thalassofilum flectens gen. nov., sp. nov., a novel moderate thermophilic anaerobe from a shallow sea hot spring in Kunashir Island (Russia), representing a new family in the order Bacteroidales, and proposal of Thalassofilacea fam. nov.</title>
        <authorList>
            <person name="Kochetkova T.V."/>
            <person name="Podosokorskaya O.A."/>
            <person name="Novikov A."/>
            <person name="Elcheninov A.G."/>
            <person name="Toshchakov S.V."/>
            <person name="Kublanov I.V."/>
        </authorList>
    </citation>
    <scope>NUCLEOTIDE SEQUENCE [LARGE SCALE GENOMIC DNA]</scope>
    <source>
        <strain evidence="2 3">38-H</strain>
    </source>
</reference>
<dbReference type="InterPro" id="IPR025665">
    <property type="entry name" value="Beta-barrel_OMP_2"/>
</dbReference>
<dbReference type="KEGG" id="ttz:FHG85_04320"/>
<keyword evidence="3" id="KW-1185">Reference proteome</keyword>
<organism evidence="2 3">
    <name type="scientific">Tenuifilum thalassicum</name>
    <dbReference type="NCBI Taxonomy" id="2590900"/>
    <lineage>
        <taxon>Bacteria</taxon>
        <taxon>Pseudomonadati</taxon>
        <taxon>Bacteroidota</taxon>
        <taxon>Bacteroidia</taxon>
        <taxon>Bacteroidales</taxon>
        <taxon>Tenuifilaceae</taxon>
        <taxon>Tenuifilum</taxon>
    </lineage>
</organism>
<accession>A0A7D4BD93</accession>
<dbReference type="EMBL" id="CP041345">
    <property type="protein sequence ID" value="QKG79523.1"/>
    <property type="molecule type" value="Genomic_DNA"/>
</dbReference>
<name>A0A7D4BD93_9BACT</name>
<feature type="domain" description="Outer membrane protein beta-barrel" evidence="1">
    <location>
        <begin position="31"/>
        <end position="206"/>
    </location>
</feature>
<dbReference type="Proteomes" id="UP000500961">
    <property type="component" value="Chromosome"/>
</dbReference>
<gene>
    <name evidence="2" type="ORF">FHG85_04320</name>
</gene>
<evidence type="ECO:0000313" key="3">
    <source>
        <dbReference type="Proteomes" id="UP000500961"/>
    </source>
</evidence>
<dbReference type="AlphaFoldDB" id="A0A7D4BD93"/>